<dbReference type="PANTHER" id="PTHR10942:SF0">
    <property type="entry name" value="LEISHMANOLYSIN-LIKE PEPTIDASE"/>
    <property type="match status" value="1"/>
</dbReference>
<dbReference type="GO" id="GO:0006508">
    <property type="term" value="P:proteolysis"/>
    <property type="evidence" value="ECO:0007669"/>
    <property type="project" value="UniProtKB-KW"/>
</dbReference>
<dbReference type="Gene3D" id="3.10.170.20">
    <property type="match status" value="1"/>
</dbReference>
<dbReference type="OrthoDB" id="527990at2759"/>
<keyword evidence="6 8" id="KW-0482">Metalloprotease</keyword>
<feature type="binding site" evidence="8">
    <location>
        <position position="443"/>
    </location>
    <ligand>
        <name>Zn(2+)</name>
        <dbReference type="ChEBI" id="CHEBI:29105"/>
        <note>catalytic</note>
    </ligand>
</feature>
<protein>
    <recommendedName>
        <fullName evidence="14">Leishmanolysin-like peptidase</fullName>
    </recommendedName>
</protein>
<dbReference type="GO" id="GO:0004222">
    <property type="term" value="F:metalloendopeptidase activity"/>
    <property type="evidence" value="ECO:0007669"/>
    <property type="project" value="InterPro"/>
</dbReference>
<dbReference type="eggNOG" id="KOG2556">
    <property type="taxonomic scope" value="Eukaryota"/>
</dbReference>
<comment type="caution">
    <text evidence="12">The sequence shown here is derived from an EMBL/GenBank/DDBJ whole genome shotgun (WGS) entry which is preliminary data.</text>
</comment>
<dbReference type="AlphaFoldDB" id="K0RJ70"/>
<keyword evidence="11" id="KW-0732">Signal</keyword>
<evidence type="ECO:0000256" key="11">
    <source>
        <dbReference type="SAM" id="SignalP"/>
    </source>
</evidence>
<evidence type="ECO:0000313" key="13">
    <source>
        <dbReference type="Proteomes" id="UP000266841"/>
    </source>
</evidence>
<dbReference type="GO" id="GO:0005737">
    <property type="term" value="C:cytoplasm"/>
    <property type="evidence" value="ECO:0007669"/>
    <property type="project" value="TreeGrafter"/>
</dbReference>
<keyword evidence="4" id="KW-0378">Hydrolase</keyword>
<dbReference type="EMBL" id="AGNL01047599">
    <property type="protein sequence ID" value="EJK46692.1"/>
    <property type="molecule type" value="Genomic_DNA"/>
</dbReference>
<feature type="compositionally biased region" description="Polar residues" evidence="9">
    <location>
        <begin position="103"/>
        <end position="112"/>
    </location>
</feature>
<feature type="region of interest" description="Disordered" evidence="9">
    <location>
        <begin position="21"/>
        <end position="119"/>
    </location>
</feature>
<sequence length="1167" mass="128078">MVVSGTVPSLLLLACVSSSSSSQTIERLPQHRISSPNRDVDYPDNHPLARHLKGELLSPRGGDAIPASMIDNSPWRRDGSSDGTIRHDQTMRGRPNPLPEVTQPRNNTTSRGNDQDETPELIQEGNLEEGADGLLFWTISGRALASNTTSSNDDNYRGEALLMNMDQIQNENGNIAANPQMKVFVEEDGESILDEQVETEEETESKYKSIRIRAILTDDPTSGSRYLTANQRRILMEDIINPALFAWSKALFLIPVGSGQRRRDRGENDSLVVDRLVVDRSQLYDGVSCGPGLDSGMPSVRVPEKHLTDGVADADHVVYISLAFLDHPAEQVVSPNNHAWWSTSSLSRLDENAFNKSLDESLSQTEFPSAAPSIQPSMMPSEVEPLVESRPICPGSYLASATYCSTDQFDRPVASMLSLCIGDVHNFFYNQEVMKQSVVTIMHEIGHVLGFNAQSMAFFRDPATGMPLTVRNSRGDVPDSKVECTGIAPRVVSHIPLPSEDIMVFRRMRGLRVAMIVTPTVQRVVRNMFGCQSLLGAELQSGEGQLFATSEEQLLNPTPGDCIGDHWSRRLFKNELMNPIVTDAPYSLHISSLTLAFLADSGWYRINPKRVSPAALWGRNAGCGFVENKCITSRGRVSAANSAFFCNNFVEVPEKTEEEEEVPQLKGSTTSRKKAKIGEEKPEIHGCSLDLSSKAVCSFKKYDSYIPSEFNYFGSFASYFIGGTPHYGGSDATLDFCPVFEDIPNAGCGDEYAQSVVGVKANLEIFGHRARCVVGNVGRRRTALCLPIACVIQDQRLMVKVDGYWKHCSYAGQIISVWWNPNDYIVCPDPARTCPSFFCPDDCLENGGICDYEVGKCMCQSSEVASSASNVTSSLVMSSGLEPCDGSADLDGEMQMVQRIEMDVALPEYYVENTTLLVDDERNFDEKINRMFAQLNSGEVVGLVASFIMVALFSYIIWSQALRIYKRRLVVVQSLAKVRSSVGSLSGLLPCSPDSLDDGDGGGTGPGRPRRPRYPRNSQKDKMVATLLVQMRTESTEAQHERQRRLELGGMSLSLSEEEDSADRTAGLSPSQTVVDLSIAPEGFVGNGNVVNRSELPFLPDGGRVLSIVGHRLIEDEAHDDARSSVTASTHVTNGTTGDLDFTSPLYRDADDGASAASTLRLRRQID</sequence>
<dbReference type="InterPro" id="IPR001577">
    <property type="entry name" value="Peptidase_M8"/>
</dbReference>
<name>K0RJ70_THAOC</name>
<comment type="similarity">
    <text evidence="1">Belongs to the peptidase M8 family.</text>
</comment>
<feature type="signal peptide" evidence="11">
    <location>
        <begin position="1"/>
        <end position="21"/>
    </location>
</feature>
<keyword evidence="10" id="KW-0812">Transmembrane</keyword>
<keyword evidence="3 8" id="KW-0479">Metal-binding</keyword>
<evidence type="ECO:0000256" key="8">
    <source>
        <dbReference type="PIRSR" id="PIRSR601577-2"/>
    </source>
</evidence>
<gene>
    <name evidence="12" type="ORF">THAOC_34629</name>
</gene>
<dbReference type="Proteomes" id="UP000266841">
    <property type="component" value="Unassembled WGS sequence"/>
</dbReference>
<evidence type="ECO:0000256" key="7">
    <source>
        <dbReference type="PIRSR" id="PIRSR601577-1"/>
    </source>
</evidence>
<dbReference type="Gene3D" id="3.90.132.10">
    <property type="entry name" value="Leishmanolysin , domain 2"/>
    <property type="match status" value="1"/>
</dbReference>
<dbReference type="GO" id="GO:0046872">
    <property type="term" value="F:metal ion binding"/>
    <property type="evidence" value="ECO:0007669"/>
    <property type="project" value="UniProtKB-KW"/>
</dbReference>
<dbReference type="GO" id="GO:0016020">
    <property type="term" value="C:membrane"/>
    <property type="evidence" value="ECO:0007669"/>
    <property type="project" value="InterPro"/>
</dbReference>
<evidence type="ECO:0000256" key="10">
    <source>
        <dbReference type="SAM" id="Phobius"/>
    </source>
</evidence>
<comment type="cofactor">
    <cofactor evidence="8">
        <name>Zn(2+)</name>
        <dbReference type="ChEBI" id="CHEBI:29105"/>
    </cofactor>
    <text evidence="8">Binds 1 zinc ion per subunit.</text>
</comment>
<keyword evidence="13" id="KW-1185">Reference proteome</keyword>
<dbReference type="Gene3D" id="2.10.55.10">
    <property type="entry name" value="Leishmanolysin domain 3"/>
    <property type="match status" value="1"/>
</dbReference>
<keyword evidence="5 8" id="KW-0862">Zinc</keyword>
<evidence type="ECO:0000313" key="12">
    <source>
        <dbReference type="EMBL" id="EJK46692.1"/>
    </source>
</evidence>
<evidence type="ECO:0000256" key="4">
    <source>
        <dbReference type="ARBA" id="ARBA00022801"/>
    </source>
</evidence>
<evidence type="ECO:0000256" key="3">
    <source>
        <dbReference type="ARBA" id="ARBA00022723"/>
    </source>
</evidence>
<keyword evidence="10" id="KW-1133">Transmembrane helix</keyword>
<feature type="region of interest" description="Disordered" evidence="9">
    <location>
        <begin position="990"/>
        <end position="1019"/>
    </location>
</feature>
<proteinExistence type="inferred from homology"/>
<feature type="active site" evidence="7">
    <location>
        <position position="444"/>
    </location>
</feature>
<feature type="chain" id="PRO_5030172996" description="Leishmanolysin-like peptidase" evidence="11">
    <location>
        <begin position="22"/>
        <end position="1167"/>
    </location>
</feature>
<evidence type="ECO:0000256" key="5">
    <source>
        <dbReference type="ARBA" id="ARBA00022833"/>
    </source>
</evidence>
<organism evidence="12 13">
    <name type="scientific">Thalassiosira oceanica</name>
    <name type="common">Marine diatom</name>
    <dbReference type="NCBI Taxonomy" id="159749"/>
    <lineage>
        <taxon>Eukaryota</taxon>
        <taxon>Sar</taxon>
        <taxon>Stramenopiles</taxon>
        <taxon>Ochrophyta</taxon>
        <taxon>Bacillariophyta</taxon>
        <taxon>Coscinodiscophyceae</taxon>
        <taxon>Thalassiosirophycidae</taxon>
        <taxon>Thalassiosirales</taxon>
        <taxon>Thalassiosiraceae</taxon>
        <taxon>Thalassiosira</taxon>
    </lineage>
</organism>
<dbReference type="Pfam" id="PF01457">
    <property type="entry name" value="Peptidase_M8"/>
    <property type="match status" value="1"/>
</dbReference>
<feature type="transmembrane region" description="Helical" evidence="10">
    <location>
        <begin position="940"/>
        <end position="958"/>
    </location>
</feature>
<evidence type="ECO:0000256" key="1">
    <source>
        <dbReference type="ARBA" id="ARBA00005860"/>
    </source>
</evidence>
<evidence type="ECO:0000256" key="2">
    <source>
        <dbReference type="ARBA" id="ARBA00022670"/>
    </source>
</evidence>
<accession>K0RJ70</accession>
<reference evidence="12 13" key="1">
    <citation type="journal article" date="2012" name="Genome Biol.">
        <title>Genome and low-iron response of an oceanic diatom adapted to chronic iron limitation.</title>
        <authorList>
            <person name="Lommer M."/>
            <person name="Specht M."/>
            <person name="Roy A.S."/>
            <person name="Kraemer L."/>
            <person name="Andreson R."/>
            <person name="Gutowska M.A."/>
            <person name="Wolf J."/>
            <person name="Bergner S.V."/>
            <person name="Schilhabel M.B."/>
            <person name="Klostermeier U.C."/>
            <person name="Beiko R.G."/>
            <person name="Rosenstiel P."/>
            <person name="Hippler M."/>
            <person name="Laroche J."/>
        </authorList>
    </citation>
    <scope>NUCLEOTIDE SEQUENCE [LARGE SCALE GENOMIC DNA]</scope>
    <source>
        <strain evidence="12 13">CCMP1005</strain>
    </source>
</reference>
<feature type="compositionally biased region" description="Basic and acidic residues" evidence="9">
    <location>
        <begin position="74"/>
        <end position="91"/>
    </location>
</feature>
<keyword evidence="2" id="KW-0645">Protease</keyword>
<dbReference type="GO" id="GO:0007155">
    <property type="term" value="P:cell adhesion"/>
    <property type="evidence" value="ECO:0007669"/>
    <property type="project" value="InterPro"/>
</dbReference>
<dbReference type="SUPFAM" id="SSF55486">
    <property type="entry name" value="Metalloproteases ('zincins'), catalytic domain"/>
    <property type="match status" value="1"/>
</dbReference>
<evidence type="ECO:0000256" key="6">
    <source>
        <dbReference type="ARBA" id="ARBA00023049"/>
    </source>
</evidence>
<evidence type="ECO:0008006" key="14">
    <source>
        <dbReference type="Google" id="ProtNLM"/>
    </source>
</evidence>
<feature type="binding site" evidence="8">
    <location>
        <position position="447"/>
    </location>
    <ligand>
        <name>Zn(2+)</name>
        <dbReference type="ChEBI" id="CHEBI:29105"/>
        <note>catalytic</note>
    </ligand>
</feature>
<keyword evidence="10" id="KW-0472">Membrane</keyword>
<dbReference type="PANTHER" id="PTHR10942">
    <property type="entry name" value="LEISHMANOLYSIN-LIKE PEPTIDASE"/>
    <property type="match status" value="1"/>
</dbReference>
<evidence type="ECO:0000256" key="9">
    <source>
        <dbReference type="SAM" id="MobiDB-lite"/>
    </source>
</evidence>
<feature type="binding site" evidence="8">
    <location>
        <position position="566"/>
    </location>
    <ligand>
        <name>Zn(2+)</name>
        <dbReference type="ChEBI" id="CHEBI:29105"/>
        <note>catalytic</note>
    </ligand>
</feature>